<keyword evidence="2" id="KW-0697">Rotamase</keyword>
<dbReference type="PROSITE" id="PS50072">
    <property type="entry name" value="CSA_PPIASE_2"/>
    <property type="match status" value="1"/>
</dbReference>
<dbReference type="PANTHER" id="PTHR45625:SF4">
    <property type="entry name" value="PEPTIDYLPROLYL ISOMERASE DOMAIN AND WD REPEAT-CONTAINING PROTEIN 1"/>
    <property type="match status" value="1"/>
</dbReference>
<name>A0A0R2S8W0_9GAMM</name>
<evidence type="ECO:0000313" key="6">
    <source>
        <dbReference type="EMBL" id="KRO71320.1"/>
    </source>
</evidence>
<dbReference type="EMBL" id="LIBB01000202">
    <property type="protein sequence ID" value="KRO71320.1"/>
    <property type="molecule type" value="Genomic_DNA"/>
</dbReference>
<proteinExistence type="predicted"/>
<evidence type="ECO:0000256" key="1">
    <source>
        <dbReference type="ARBA" id="ARBA00013194"/>
    </source>
</evidence>
<comment type="caution">
    <text evidence="6">The sequence shown here is derived from an EMBL/GenBank/DDBJ whole genome shotgun (WGS) entry which is preliminary data.</text>
</comment>
<dbReference type="SUPFAM" id="SSF50891">
    <property type="entry name" value="Cyclophilin-like"/>
    <property type="match status" value="1"/>
</dbReference>
<dbReference type="InterPro" id="IPR029000">
    <property type="entry name" value="Cyclophilin-like_dom_sf"/>
</dbReference>
<protein>
    <recommendedName>
        <fullName evidence="1">peptidylprolyl isomerase</fullName>
        <ecNumber evidence="1">5.2.1.8</ecNumber>
    </recommendedName>
</protein>
<feature type="transmembrane region" description="Helical" evidence="4">
    <location>
        <begin position="30"/>
        <end position="52"/>
    </location>
</feature>
<evidence type="ECO:0000313" key="7">
    <source>
        <dbReference type="Proteomes" id="UP000051934"/>
    </source>
</evidence>
<evidence type="ECO:0000256" key="4">
    <source>
        <dbReference type="SAM" id="Phobius"/>
    </source>
</evidence>
<dbReference type="AlphaFoldDB" id="A0A0R2S8W0"/>
<dbReference type="Proteomes" id="UP000051934">
    <property type="component" value="Unassembled WGS sequence"/>
</dbReference>
<accession>A0A0R2S8W0</accession>
<evidence type="ECO:0000259" key="5">
    <source>
        <dbReference type="PROSITE" id="PS50072"/>
    </source>
</evidence>
<gene>
    <name evidence="6" type="ORF">ABR69_11955</name>
</gene>
<feature type="domain" description="PPIase cyclophilin-type" evidence="5">
    <location>
        <begin position="76"/>
        <end position="308"/>
    </location>
</feature>
<dbReference type="PANTHER" id="PTHR45625">
    <property type="entry name" value="PEPTIDYL-PROLYL CIS-TRANS ISOMERASE-RELATED"/>
    <property type="match status" value="1"/>
</dbReference>
<organism evidence="6 7">
    <name type="scientific">OM182 bacterium BACL3 MAG-120507-bin80</name>
    <dbReference type="NCBI Taxonomy" id="1655577"/>
    <lineage>
        <taxon>Bacteria</taxon>
        <taxon>Pseudomonadati</taxon>
        <taxon>Pseudomonadota</taxon>
        <taxon>Gammaproteobacteria</taxon>
        <taxon>OMG group</taxon>
        <taxon>OM182 clade</taxon>
    </lineage>
</organism>
<keyword evidence="3" id="KW-0413">Isomerase</keyword>
<dbReference type="Pfam" id="PF00160">
    <property type="entry name" value="Pro_isomerase"/>
    <property type="match status" value="1"/>
</dbReference>
<keyword evidence="4" id="KW-1133">Transmembrane helix</keyword>
<dbReference type="EC" id="5.2.1.8" evidence="1"/>
<evidence type="ECO:0000256" key="2">
    <source>
        <dbReference type="ARBA" id="ARBA00023110"/>
    </source>
</evidence>
<keyword evidence="4" id="KW-0812">Transmembrane</keyword>
<reference evidence="6 7" key="1">
    <citation type="submission" date="2015-10" db="EMBL/GenBank/DDBJ databases">
        <title>Metagenome-Assembled Genomes uncover a global brackish microbiome.</title>
        <authorList>
            <person name="Hugerth L.W."/>
            <person name="Larsson J."/>
            <person name="Alneberg J."/>
            <person name="Lindh M.V."/>
            <person name="Legrand C."/>
            <person name="Pinhassi J."/>
            <person name="Andersson A.F."/>
        </authorList>
    </citation>
    <scope>NUCLEOTIDE SEQUENCE [LARGE SCALE GENOMIC DNA]</scope>
    <source>
        <strain evidence="6">BACL4 MAG-120507-bin80</strain>
    </source>
</reference>
<evidence type="ECO:0000256" key="3">
    <source>
        <dbReference type="ARBA" id="ARBA00023235"/>
    </source>
</evidence>
<dbReference type="GO" id="GO:0003755">
    <property type="term" value="F:peptidyl-prolyl cis-trans isomerase activity"/>
    <property type="evidence" value="ECO:0007669"/>
    <property type="project" value="UniProtKB-KW"/>
</dbReference>
<keyword evidence="4" id="KW-0472">Membrane</keyword>
<sequence>MKPDSLAVDSMRAFNADALNRQCSNIRQRALITLITLVAILLVFFSNTALYADEARARAAMADPENPLVAVFTSKGAFYIELYTRSAPRNVARFIALVSGDYEFPGTELKSRYYDQSSFHTVVPGRTLRAGNPALNRFGLQPESIRAEIDGAALGLDTRPLFSSSAEVDPSLAIANREDFEREILAPLYLVEGINTAQALRNQSEQMMQRLQQMSVLDVLENLGHRYSLALGTQPITQGTVALMTTTPGETGVELVISLLPSPWLDGRVTPIGNVVDGMSVIGEIGSIEVNPRRNAELGTTIYSMRIL</sequence>
<dbReference type="InterPro" id="IPR002130">
    <property type="entry name" value="Cyclophilin-type_PPIase_dom"/>
</dbReference>
<dbReference type="Gene3D" id="2.40.100.10">
    <property type="entry name" value="Cyclophilin-like"/>
    <property type="match status" value="2"/>
</dbReference>
<dbReference type="InterPro" id="IPR044666">
    <property type="entry name" value="Cyclophilin_A-like"/>
</dbReference>